<dbReference type="KEGG" id="dpx:DAPPUDRAFT_113888"/>
<dbReference type="Proteomes" id="UP000000305">
    <property type="component" value="Unassembled WGS sequence"/>
</dbReference>
<dbReference type="Gene3D" id="3.50.50.60">
    <property type="entry name" value="FAD/NAD(P)-binding domain"/>
    <property type="match status" value="2"/>
</dbReference>
<evidence type="ECO:0000313" key="3">
    <source>
        <dbReference type="Proteomes" id="UP000000305"/>
    </source>
</evidence>
<dbReference type="STRING" id="6669.E9HGE5"/>
<dbReference type="AlphaFoldDB" id="E9HGE5"/>
<name>E9HGE5_DAPPU</name>
<sequence length="321" mass="35799">MKLEFYDKGPIGCLGFGNNTVDNPVLLTMDNHATHLFCPAFKFAKRTMGKQKHNARNLVYELEKMGCGVEWGESFNNQSRSRQCVVSNASRALGVYVEAKFSLTIPVTMPLQCALVEKPHDFWLCGAVETSKGLKFKKAALPNENISYGNLDGREAYQTGSMLAQTTIRRESRCFAAKAFLRPAQMRENLHIAMHSHVTQILIDPRTRYKRNCLMCWFHTPQLLMLSGIGQAEHLKGLNVPVIADLRVGDNLQDYIVAAGMVFTLEQPVSRVQIIFKNLTSILRCGLFYSGPLTVSGGVEGLAWANNKYAPVPAFTDVFSD</sequence>
<dbReference type="PANTHER" id="PTHR11552">
    <property type="entry name" value="GLUCOSE-METHANOL-CHOLINE GMC OXIDOREDUCTASE"/>
    <property type="match status" value="1"/>
</dbReference>
<gene>
    <name evidence="2" type="ORF">DAPPUDRAFT_113888</name>
</gene>
<organism evidence="2 3">
    <name type="scientific">Daphnia pulex</name>
    <name type="common">Water flea</name>
    <dbReference type="NCBI Taxonomy" id="6669"/>
    <lineage>
        <taxon>Eukaryota</taxon>
        <taxon>Metazoa</taxon>
        <taxon>Ecdysozoa</taxon>
        <taxon>Arthropoda</taxon>
        <taxon>Crustacea</taxon>
        <taxon>Branchiopoda</taxon>
        <taxon>Diplostraca</taxon>
        <taxon>Cladocera</taxon>
        <taxon>Anomopoda</taxon>
        <taxon>Daphniidae</taxon>
        <taxon>Daphnia</taxon>
    </lineage>
</organism>
<dbReference type="InterPro" id="IPR012132">
    <property type="entry name" value="GMC_OxRdtase"/>
</dbReference>
<evidence type="ECO:0008006" key="4">
    <source>
        <dbReference type="Google" id="ProtNLM"/>
    </source>
</evidence>
<dbReference type="SUPFAM" id="SSF51905">
    <property type="entry name" value="FAD/NAD(P)-binding domain"/>
    <property type="match status" value="1"/>
</dbReference>
<dbReference type="OrthoDB" id="269227at2759"/>
<accession>E9HGE5</accession>
<dbReference type="GO" id="GO:0050660">
    <property type="term" value="F:flavin adenine dinucleotide binding"/>
    <property type="evidence" value="ECO:0007669"/>
    <property type="project" value="InterPro"/>
</dbReference>
<keyword evidence="3" id="KW-1185">Reference proteome</keyword>
<evidence type="ECO:0000313" key="2">
    <source>
        <dbReference type="EMBL" id="EFX69216.1"/>
    </source>
</evidence>
<evidence type="ECO:0000256" key="1">
    <source>
        <dbReference type="ARBA" id="ARBA00010790"/>
    </source>
</evidence>
<comment type="similarity">
    <text evidence="1">Belongs to the GMC oxidoreductase family.</text>
</comment>
<protein>
    <recommendedName>
        <fullName evidence="4">Glucose-methanol-choline oxidoreductase N-terminal domain-containing protein</fullName>
    </recommendedName>
</protein>
<proteinExistence type="inferred from homology"/>
<dbReference type="PANTHER" id="PTHR11552:SF227">
    <property type="entry name" value="GLUCOSE DEHYDROGENASE [FAD, QUINONE]-LIKE PROTEIN"/>
    <property type="match status" value="1"/>
</dbReference>
<dbReference type="eggNOG" id="KOG1238">
    <property type="taxonomic scope" value="Eukaryota"/>
</dbReference>
<reference evidence="2 3" key="1">
    <citation type="journal article" date="2011" name="Science">
        <title>The ecoresponsive genome of Daphnia pulex.</title>
        <authorList>
            <person name="Colbourne J.K."/>
            <person name="Pfrender M.E."/>
            <person name="Gilbert D."/>
            <person name="Thomas W.K."/>
            <person name="Tucker A."/>
            <person name="Oakley T.H."/>
            <person name="Tokishita S."/>
            <person name="Aerts A."/>
            <person name="Arnold G.J."/>
            <person name="Basu M.K."/>
            <person name="Bauer D.J."/>
            <person name="Caceres C.E."/>
            <person name="Carmel L."/>
            <person name="Casola C."/>
            <person name="Choi J.H."/>
            <person name="Detter J.C."/>
            <person name="Dong Q."/>
            <person name="Dusheyko S."/>
            <person name="Eads B.D."/>
            <person name="Frohlich T."/>
            <person name="Geiler-Samerotte K.A."/>
            <person name="Gerlach D."/>
            <person name="Hatcher P."/>
            <person name="Jogdeo S."/>
            <person name="Krijgsveld J."/>
            <person name="Kriventseva E.V."/>
            <person name="Kultz D."/>
            <person name="Laforsch C."/>
            <person name="Lindquist E."/>
            <person name="Lopez J."/>
            <person name="Manak J.R."/>
            <person name="Muller J."/>
            <person name="Pangilinan J."/>
            <person name="Patwardhan R.P."/>
            <person name="Pitluck S."/>
            <person name="Pritham E.J."/>
            <person name="Rechtsteiner A."/>
            <person name="Rho M."/>
            <person name="Rogozin I.B."/>
            <person name="Sakarya O."/>
            <person name="Salamov A."/>
            <person name="Schaack S."/>
            <person name="Shapiro H."/>
            <person name="Shiga Y."/>
            <person name="Skalitzky C."/>
            <person name="Smith Z."/>
            <person name="Souvorov A."/>
            <person name="Sung W."/>
            <person name="Tang Z."/>
            <person name="Tsuchiya D."/>
            <person name="Tu H."/>
            <person name="Vos H."/>
            <person name="Wang M."/>
            <person name="Wolf Y.I."/>
            <person name="Yamagata H."/>
            <person name="Yamada T."/>
            <person name="Ye Y."/>
            <person name="Shaw J.R."/>
            <person name="Andrews J."/>
            <person name="Crease T.J."/>
            <person name="Tang H."/>
            <person name="Lucas S.M."/>
            <person name="Robertson H.M."/>
            <person name="Bork P."/>
            <person name="Koonin E.V."/>
            <person name="Zdobnov E.M."/>
            <person name="Grigoriev I.V."/>
            <person name="Lynch M."/>
            <person name="Boore J.L."/>
        </authorList>
    </citation>
    <scope>NUCLEOTIDE SEQUENCE [LARGE SCALE GENOMIC DNA]</scope>
</reference>
<dbReference type="Gene3D" id="3.30.560.10">
    <property type="entry name" value="Glucose Oxidase, domain 3"/>
    <property type="match status" value="2"/>
</dbReference>
<dbReference type="InterPro" id="IPR036188">
    <property type="entry name" value="FAD/NAD-bd_sf"/>
</dbReference>
<dbReference type="InParanoid" id="E9HGE5"/>
<dbReference type="GO" id="GO:0016491">
    <property type="term" value="F:oxidoreductase activity"/>
    <property type="evidence" value="ECO:0000318"/>
    <property type="project" value="GO_Central"/>
</dbReference>
<dbReference type="HOGENOM" id="CLU_866717_0_0_1"/>
<dbReference type="PhylomeDB" id="E9HGE5"/>
<dbReference type="EMBL" id="GL732640">
    <property type="protein sequence ID" value="EFX69216.1"/>
    <property type="molecule type" value="Genomic_DNA"/>
</dbReference>